<dbReference type="InterPro" id="IPR018060">
    <property type="entry name" value="HTH_AraC"/>
</dbReference>
<evidence type="ECO:0000256" key="3">
    <source>
        <dbReference type="ARBA" id="ARBA00023163"/>
    </source>
</evidence>
<dbReference type="AlphaFoldDB" id="A0AB35IDI1"/>
<dbReference type="PROSITE" id="PS01124">
    <property type="entry name" value="HTH_ARAC_FAMILY_2"/>
    <property type="match status" value="1"/>
</dbReference>
<dbReference type="InterPro" id="IPR014710">
    <property type="entry name" value="RmlC-like_jellyroll"/>
</dbReference>
<dbReference type="Proteomes" id="UP001211987">
    <property type="component" value="Unassembled WGS sequence"/>
</dbReference>
<feature type="domain" description="HTH araC/xylS-type" evidence="4">
    <location>
        <begin position="169"/>
        <end position="266"/>
    </location>
</feature>
<evidence type="ECO:0000256" key="1">
    <source>
        <dbReference type="ARBA" id="ARBA00023015"/>
    </source>
</evidence>
<keyword evidence="1" id="KW-0805">Transcription regulation</keyword>
<evidence type="ECO:0000256" key="2">
    <source>
        <dbReference type="ARBA" id="ARBA00023125"/>
    </source>
</evidence>
<reference evidence="5" key="1">
    <citation type="submission" date="2023-01" db="EMBL/GenBank/DDBJ databases">
        <title>Human gut microbiome strain richness.</title>
        <authorList>
            <person name="Chen-Liaw A."/>
        </authorList>
    </citation>
    <scope>NUCLEOTIDE SEQUENCE</scope>
    <source>
        <strain evidence="5">1001217st2_G6_1001217B_191108</strain>
    </source>
</reference>
<proteinExistence type="predicted"/>
<dbReference type="Gene3D" id="2.60.120.10">
    <property type="entry name" value="Jelly Rolls"/>
    <property type="match status" value="1"/>
</dbReference>
<dbReference type="SUPFAM" id="SSF51215">
    <property type="entry name" value="Regulatory protein AraC"/>
    <property type="match status" value="1"/>
</dbReference>
<dbReference type="SUPFAM" id="SSF46689">
    <property type="entry name" value="Homeodomain-like"/>
    <property type="match status" value="2"/>
</dbReference>
<dbReference type="PANTHER" id="PTHR46796">
    <property type="entry name" value="HTH-TYPE TRANSCRIPTIONAL ACTIVATOR RHAS-RELATED"/>
    <property type="match status" value="1"/>
</dbReference>
<dbReference type="InterPro" id="IPR050204">
    <property type="entry name" value="AraC_XylS_family_regulators"/>
</dbReference>
<comment type="caution">
    <text evidence="5">The sequence shown here is derived from an EMBL/GenBank/DDBJ whole genome shotgun (WGS) entry which is preliminary data.</text>
</comment>
<evidence type="ECO:0000313" key="5">
    <source>
        <dbReference type="EMBL" id="MDB7082367.1"/>
    </source>
</evidence>
<dbReference type="SMART" id="SM00342">
    <property type="entry name" value="HTH_ARAC"/>
    <property type="match status" value="1"/>
</dbReference>
<dbReference type="CDD" id="cd07001">
    <property type="entry name" value="cupin_YbfI-like_N"/>
    <property type="match status" value="1"/>
</dbReference>
<dbReference type="GeneID" id="64195231"/>
<protein>
    <submittedName>
        <fullName evidence="5">AraC family transcriptional regulator</fullName>
    </submittedName>
</protein>
<organism evidence="5 6">
    <name type="scientific">Thomasclavelia ramosa</name>
    <dbReference type="NCBI Taxonomy" id="1547"/>
    <lineage>
        <taxon>Bacteria</taxon>
        <taxon>Bacillati</taxon>
        <taxon>Bacillota</taxon>
        <taxon>Erysipelotrichia</taxon>
        <taxon>Erysipelotrichales</taxon>
        <taxon>Coprobacillaceae</taxon>
        <taxon>Thomasclavelia</taxon>
    </lineage>
</organism>
<dbReference type="GO" id="GO:0043565">
    <property type="term" value="F:sequence-specific DNA binding"/>
    <property type="evidence" value="ECO:0007669"/>
    <property type="project" value="InterPro"/>
</dbReference>
<keyword evidence="3" id="KW-0804">Transcription</keyword>
<dbReference type="Pfam" id="PF02311">
    <property type="entry name" value="AraC_binding"/>
    <property type="match status" value="1"/>
</dbReference>
<dbReference type="Gene3D" id="1.10.10.60">
    <property type="entry name" value="Homeodomain-like"/>
    <property type="match status" value="2"/>
</dbReference>
<evidence type="ECO:0000259" key="4">
    <source>
        <dbReference type="PROSITE" id="PS01124"/>
    </source>
</evidence>
<dbReference type="Pfam" id="PF12833">
    <property type="entry name" value="HTH_18"/>
    <property type="match status" value="1"/>
</dbReference>
<gene>
    <name evidence="5" type="ORF">PM738_01015</name>
</gene>
<dbReference type="EMBL" id="JAQLKE010000001">
    <property type="protein sequence ID" value="MDB7082367.1"/>
    <property type="molecule type" value="Genomic_DNA"/>
</dbReference>
<accession>A0AB35IDI1</accession>
<sequence>MVETRTIVYDEQLQIEAYQFVGIMQKFPNHFHDCYVVGFVEKGNRHLSCRGDEYDMEPGDMLLLNPRDNHTCESRDGQPLDYRCLNIDADVMVRAVKEVIGCSYLPNFEKPVAFQSEMVESLRTLRQSVMKKETEFLKEELFYILIEQLVKEYTNNQPLLKSRFSEPIKLVKKHLDDNFINQISLDSLSELAQMNKYTLIRNFARSFGITPYQYLETIRVNHAKELLEQGLSPLEAAMLSGFSDRSHFTRFFKSLIGLTPKQYQNIFKGKEDE</sequence>
<dbReference type="InterPro" id="IPR003313">
    <property type="entry name" value="AraC-bd"/>
</dbReference>
<keyword evidence="2" id="KW-0238">DNA-binding</keyword>
<dbReference type="GO" id="GO:0003700">
    <property type="term" value="F:DNA-binding transcription factor activity"/>
    <property type="evidence" value="ECO:0007669"/>
    <property type="project" value="InterPro"/>
</dbReference>
<dbReference type="InterPro" id="IPR037923">
    <property type="entry name" value="HTH-like"/>
</dbReference>
<dbReference type="RefSeq" id="WP_199721045.1">
    <property type="nucleotide sequence ID" value="NZ_CAXMZD010000001.1"/>
</dbReference>
<name>A0AB35IDI1_9FIRM</name>
<dbReference type="PANTHER" id="PTHR46796:SF2">
    <property type="entry name" value="TRANSCRIPTIONAL REGULATORY PROTEIN"/>
    <property type="match status" value="1"/>
</dbReference>
<evidence type="ECO:0000313" key="6">
    <source>
        <dbReference type="Proteomes" id="UP001211987"/>
    </source>
</evidence>
<dbReference type="InterPro" id="IPR009057">
    <property type="entry name" value="Homeodomain-like_sf"/>
</dbReference>